<dbReference type="OrthoDB" id="979809at2"/>
<evidence type="ECO:0000313" key="10">
    <source>
        <dbReference type="EMBL" id="PSL20103.1"/>
    </source>
</evidence>
<organism evidence="10 11">
    <name type="scientific">Shimia abyssi</name>
    <dbReference type="NCBI Taxonomy" id="1662395"/>
    <lineage>
        <taxon>Bacteria</taxon>
        <taxon>Pseudomonadati</taxon>
        <taxon>Pseudomonadota</taxon>
        <taxon>Alphaproteobacteria</taxon>
        <taxon>Rhodobacterales</taxon>
        <taxon>Roseobacteraceae</taxon>
    </lineage>
</organism>
<dbReference type="InterPro" id="IPR042098">
    <property type="entry name" value="TauD-like_sf"/>
</dbReference>
<dbReference type="InterPro" id="IPR010376">
    <property type="entry name" value="GBBH-like_N"/>
</dbReference>
<dbReference type="CDD" id="cd00250">
    <property type="entry name" value="CAS_like"/>
    <property type="match status" value="1"/>
</dbReference>
<dbReference type="RefSeq" id="WP_106608108.1">
    <property type="nucleotide sequence ID" value="NZ_PYGJ01000004.1"/>
</dbReference>
<evidence type="ECO:0000256" key="1">
    <source>
        <dbReference type="ARBA" id="ARBA00001954"/>
    </source>
</evidence>
<protein>
    <submittedName>
        <fullName evidence="10">Gamma-butyrobetaine dioxygenase</fullName>
    </submittedName>
</protein>
<accession>A0A2P8FEG2</accession>
<evidence type="ECO:0000256" key="3">
    <source>
        <dbReference type="ARBA" id="ARBA00008654"/>
    </source>
</evidence>
<comment type="caution">
    <text evidence="10">The sequence shown here is derived from an EMBL/GenBank/DDBJ whole genome shotgun (WGS) entry which is preliminary data.</text>
</comment>
<evidence type="ECO:0000256" key="2">
    <source>
        <dbReference type="ARBA" id="ARBA00001961"/>
    </source>
</evidence>
<dbReference type="Proteomes" id="UP000240418">
    <property type="component" value="Unassembled WGS sequence"/>
</dbReference>
<proteinExistence type="inferred from homology"/>
<comment type="cofactor">
    <cofactor evidence="1">
        <name>Fe(2+)</name>
        <dbReference type="ChEBI" id="CHEBI:29033"/>
    </cofactor>
</comment>
<sequence length="382" mass="41550">MPRNVHLSDDGLSLTAQLSDTQSYRFHAIWLRDNALDAETRSPGNGQRLITLADIPADIHITAASWAGDQLKVTFAPEGKSVTFPANWLAAHAYDSPDARLAPGWTGPAITPWDSSNGTVTRAPLATLQSDAEALCTWLGAVENHGFALSTDGPTTSGALRDVVALFGYIRETNYGPLFEVRTEVNPTNLAFTGLGLQGHTDNPYRDPVPSLQLLYCLENSATGGESILIDGFRVAQKLHEEDPHGFDLLSHYCARFEYVGSDGVCLRSRVPMIELSPDGELRAIRFNNRSAAAITDVPFDHMQAYYAAYRRFGELVDDPANAVSYKMAPGECVVFDNMRLLHARTGYSGAGSRWLQGCYSDRDGLLSTLAALRAPKAEAAE</sequence>
<name>A0A2P8FEG2_9RHOB</name>
<dbReference type="InterPro" id="IPR050411">
    <property type="entry name" value="AlphaKG_dependent_hydroxylases"/>
</dbReference>
<dbReference type="FunFam" id="3.60.130.10:FF:000001">
    <property type="entry name" value="Trimethyllysine dioxygenase, mitochondrial"/>
    <property type="match status" value="1"/>
</dbReference>
<dbReference type="GO" id="GO:0016706">
    <property type="term" value="F:2-oxoglutarate-dependent dioxygenase activity"/>
    <property type="evidence" value="ECO:0007669"/>
    <property type="project" value="UniProtKB-ARBA"/>
</dbReference>
<keyword evidence="5 10" id="KW-0223">Dioxygenase</keyword>
<comment type="similarity">
    <text evidence="3">Belongs to the gamma-BBH/TMLD family.</text>
</comment>
<evidence type="ECO:0000256" key="7">
    <source>
        <dbReference type="ARBA" id="ARBA00023004"/>
    </source>
</evidence>
<dbReference type="Gene3D" id="3.60.130.10">
    <property type="entry name" value="Clavaminate synthase-like"/>
    <property type="match status" value="1"/>
</dbReference>
<dbReference type="PANTHER" id="PTHR10696">
    <property type="entry name" value="GAMMA-BUTYROBETAINE HYDROXYLASE-RELATED"/>
    <property type="match status" value="1"/>
</dbReference>
<evidence type="ECO:0000313" key="11">
    <source>
        <dbReference type="Proteomes" id="UP000240418"/>
    </source>
</evidence>
<evidence type="ECO:0000256" key="6">
    <source>
        <dbReference type="ARBA" id="ARBA00023002"/>
    </source>
</evidence>
<evidence type="ECO:0000256" key="4">
    <source>
        <dbReference type="ARBA" id="ARBA00022723"/>
    </source>
</evidence>
<evidence type="ECO:0000256" key="5">
    <source>
        <dbReference type="ARBA" id="ARBA00022964"/>
    </source>
</evidence>
<dbReference type="InterPro" id="IPR038492">
    <property type="entry name" value="GBBH-like_N_sf"/>
</dbReference>
<dbReference type="GO" id="GO:0046872">
    <property type="term" value="F:metal ion binding"/>
    <property type="evidence" value="ECO:0007669"/>
    <property type="project" value="UniProtKB-KW"/>
</dbReference>
<gene>
    <name evidence="10" type="ORF">CLV88_104164</name>
</gene>
<evidence type="ECO:0000259" key="8">
    <source>
        <dbReference type="Pfam" id="PF02668"/>
    </source>
</evidence>
<dbReference type="SUPFAM" id="SSF51197">
    <property type="entry name" value="Clavaminate synthase-like"/>
    <property type="match status" value="1"/>
</dbReference>
<keyword evidence="4" id="KW-0479">Metal-binding</keyword>
<dbReference type="InterPro" id="IPR003819">
    <property type="entry name" value="TauD/TfdA-like"/>
</dbReference>
<dbReference type="PANTHER" id="PTHR10696:SF25">
    <property type="entry name" value="OXIDOREDUCTASE AIM17-RELATED"/>
    <property type="match status" value="1"/>
</dbReference>
<dbReference type="Pfam" id="PF02668">
    <property type="entry name" value="TauD"/>
    <property type="match status" value="1"/>
</dbReference>
<dbReference type="GO" id="GO:0045329">
    <property type="term" value="P:carnitine biosynthetic process"/>
    <property type="evidence" value="ECO:0007669"/>
    <property type="project" value="TreeGrafter"/>
</dbReference>
<keyword evidence="11" id="KW-1185">Reference proteome</keyword>
<evidence type="ECO:0000259" key="9">
    <source>
        <dbReference type="Pfam" id="PF06155"/>
    </source>
</evidence>
<dbReference type="EMBL" id="PYGJ01000004">
    <property type="protein sequence ID" value="PSL20103.1"/>
    <property type="molecule type" value="Genomic_DNA"/>
</dbReference>
<feature type="domain" description="TauD/TfdA-like" evidence="8">
    <location>
        <begin position="122"/>
        <end position="360"/>
    </location>
</feature>
<keyword evidence="7" id="KW-0408">Iron</keyword>
<dbReference type="AlphaFoldDB" id="A0A2P8FEG2"/>
<keyword evidence="6" id="KW-0560">Oxidoreductase</keyword>
<feature type="domain" description="Gamma-butyrobetaine hydroxylase-like N-terminal" evidence="9">
    <location>
        <begin position="7"/>
        <end position="89"/>
    </location>
</feature>
<dbReference type="Pfam" id="PF06155">
    <property type="entry name" value="GBBH-like_N"/>
    <property type="match status" value="1"/>
</dbReference>
<dbReference type="Gene3D" id="3.30.2020.30">
    <property type="match status" value="1"/>
</dbReference>
<comment type="cofactor">
    <cofactor evidence="2">
        <name>L-ascorbate</name>
        <dbReference type="ChEBI" id="CHEBI:38290"/>
    </cofactor>
</comment>
<reference evidence="10 11" key="1">
    <citation type="submission" date="2018-03" db="EMBL/GenBank/DDBJ databases">
        <title>Genomic Encyclopedia of Archaeal and Bacterial Type Strains, Phase II (KMG-II): from individual species to whole genera.</title>
        <authorList>
            <person name="Goeker M."/>
        </authorList>
    </citation>
    <scope>NUCLEOTIDE SEQUENCE [LARGE SCALE GENOMIC DNA]</scope>
    <source>
        <strain evidence="10 11">DSM 100673</strain>
    </source>
</reference>